<gene>
    <name evidence="2" type="ORF">GLW04_03920</name>
</gene>
<sequence length="179" mass="20466">MERLLQLKKQQEARIQDIREKINAWKAGQREAVICFFTHSIHISHDTDQECMMIASFHIRNLSHQKMHDPYICLKMSEDAPFQFSGKYVHKEQAGKMKAAGAWVRMDEQQKKNEFWLKPLDHTGIEPGGSLTFANFQLKWKHETSYAASVHGYAYGKGWESGVPSLNQISASGVKGEGE</sequence>
<evidence type="ECO:0000313" key="3">
    <source>
        <dbReference type="Proteomes" id="UP000460949"/>
    </source>
</evidence>
<proteinExistence type="predicted"/>
<dbReference type="AlphaFoldDB" id="A0A845DNR5"/>
<name>A0A845DNR5_9BACI</name>
<evidence type="ECO:0000256" key="1">
    <source>
        <dbReference type="SAM" id="Coils"/>
    </source>
</evidence>
<keyword evidence="1" id="KW-0175">Coiled coil</keyword>
<comment type="caution">
    <text evidence="2">The sequence shown here is derived from an EMBL/GenBank/DDBJ whole genome shotgun (WGS) entry which is preliminary data.</text>
</comment>
<dbReference type="EMBL" id="WMET01000001">
    <property type="protein sequence ID" value="MYL19023.1"/>
    <property type="molecule type" value="Genomic_DNA"/>
</dbReference>
<dbReference type="RefSeq" id="WP_160835450.1">
    <property type="nucleotide sequence ID" value="NZ_WMET01000001.1"/>
</dbReference>
<evidence type="ECO:0000313" key="2">
    <source>
        <dbReference type="EMBL" id="MYL19023.1"/>
    </source>
</evidence>
<dbReference type="Proteomes" id="UP000460949">
    <property type="component" value="Unassembled WGS sequence"/>
</dbReference>
<protein>
    <submittedName>
        <fullName evidence="2">Uncharacterized protein</fullName>
    </submittedName>
</protein>
<accession>A0A845DNR5</accession>
<feature type="coiled-coil region" evidence="1">
    <location>
        <begin position="1"/>
        <end position="28"/>
    </location>
</feature>
<reference evidence="2 3" key="1">
    <citation type="submission" date="2019-11" db="EMBL/GenBank/DDBJ databases">
        <title>Genome sequences of 17 halophilic strains isolated from different environments.</title>
        <authorList>
            <person name="Furrow R.E."/>
        </authorList>
    </citation>
    <scope>NUCLEOTIDE SEQUENCE [LARGE SCALE GENOMIC DNA]</scope>
    <source>
        <strain evidence="2 3">22511_23_Filter</strain>
    </source>
</reference>
<organism evidence="2 3">
    <name type="scientific">Halobacillus litoralis</name>
    <dbReference type="NCBI Taxonomy" id="45668"/>
    <lineage>
        <taxon>Bacteria</taxon>
        <taxon>Bacillati</taxon>
        <taxon>Bacillota</taxon>
        <taxon>Bacilli</taxon>
        <taxon>Bacillales</taxon>
        <taxon>Bacillaceae</taxon>
        <taxon>Halobacillus</taxon>
    </lineage>
</organism>